<evidence type="ECO:0000313" key="4">
    <source>
        <dbReference type="Proteomes" id="UP000034085"/>
    </source>
</evidence>
<feature type="transmembrane region" description="Helical" evidence="1">
    <location>
        <begin position="341"/>
        <end position="360"/>
    </location>
</feature>
<name>A0A0F6TUW9_CITAM</name>
<proteinExistence type="predicted"/>
<dbReference type="Pfam" id="PF18145">
    <property type="entry name" value="SAVED"/>
    <property type="match status" value="1"/>
</dbReference>
<keyword evidence="1" id="KW-0812">Transmembrane</keyword>
<dbReference type="Proteomes" id="UP000034085">
    <property type="component" value="Chromosome"/>
</dbReference>
<gene>
    <name evidence="3" type="ORF">F384_09635</name>
</gene>
<evidence type="ECO:0000256" key="1">
    <source>
        <dbReference type="SAM" id="Phobius"/>
    </source>
</evidence>
<reference evidence="3 4" key="1">
    <citation type="journal article" date="2013" name="Appl. Microbiol. Biotechnol.">
        <title>Glycerol assimilation and production of 1,3-propanediol by Citrobacter amalonaticus Y19.</title>
        <authorList>
            <person name="Ainala S.K."/>
            <person name="Ashok S."/>
            <person name="Ko Y."/>
            <person name="Park S."/>
        </authorList>
    </citation>
    <scope>NUCLEOTIDE SEQUENCE [LARGE SCALE GENOMIC DNA]</scope>
    <source>
        <strain evidence="3 4">Y19</strain>
    </source>
</reference>
<feature type="domain" description="SMODS-associated and fused to various effectors" evidence="2">
    <location>
        <begin position="328"/>
        <end position="515"/>
    </location>
</feature>
<dbReference type="AlphaFoldDB" id="A0A0F6TUW9"/>
<dbReference type="KEGG" id="cama:F384_09635"/>
<protein>
    <recommendedName>
        <fullName evidence="2">SMODS-associated and fused to various effectors domain-containing protein</fullName>
    </recommendedName>
</protein>
<dbReference type="InterPro" id="IPR040836">
    <property type="entry name" value="SAVED"/>
</dbReference>
<dbReference type="EMBL" id="CP011132">
    <property type="protein sequence ID" value="AKE58896.1"/>
    <property type="molecule type" value="Genomic_DNA"/>
</dbReference>
<dbReference type="RefSeq" id="WP_046481275.1">
    <property type="nucleotide sequence ID" value="NZ_CP011132.1"/>
</dbReference>
<dbReference type="NCBIfam" id="NF033611">
    <property type="entry name" value="SAVED"/>
    <property type="match status" value="1"/>
</dbReference>
<evidence type="ECO:0000259" key="2">
    <source>
        <dbReference type="Pfam" id="PF18145"/>
    </source>
</evidence>
<sequence length="530" mass="59077">MNTIDKEFFNQTHFPPFDTIINVNEYIRLLDEKVKWDEVIYFTDDNNKNSLIALQFESNVVSAMRFNFPLDELILIIQRLCQGKKPLKLAILQGISLESAHVANLRSIQQVLQLCQFQTIKITTNEIRRFLKSTGGTKAKGRGENFSKLTKDEVWKDSHGRCMFTGCGLRLNMDELTGAHGNFSYLAHNVASSERGERGVAVLSEKLSNDPSNVLLLCDKHHRLIDKIAGCDYPASRLSEMRSRHCHTSELLLDGLSYEPVDVYVLLWPVNAQVISAPGSKEIAASLSSMRLRALGASNIIETCGESFFLQHGSDREQIISLIENSAQQIRNQTRNKNFKAALFAFGPMPALVGLGALLGNKGQFFPMLRYRDGGCWMWPKPEPVGNFYSVEGLESLIVHDEIVVCINFTAIVPKLVSKAQELKSLKGCCIVSYTSTVDFMGNGAIPHPEDGIAFCARLQQDLHNFKNQYGVNRVHLLICASNAASVFVGQACDLHHPDILVYDFSEEGMEPALLIQNNSVITKVSHPGV</sequence>
<keyword evidence="1" id="KW-1133">Transmembrane helix</keyword>
<organism evidence="3 4">
    <name type="scientific">Citrobacter amalonaticus Y19</name>
    <dbReference type="NCBI Taxonomy" id="1261127"/>
    <lineage>
        <taxon>Bacteria</taxon>
        <taxon>Pseudomonadati</taxon>
        <taxon>Pseudomonadota</taxon>
        <taxon>Gammaproteobacteria</taxon>
        <taxon>Enterobacterales</taxon>
        <taxon>Enterobacteriaceae</taxon>
        <taxon>Citrobacter</taxon>
    </lineage>
</organism>
<keyword evidence="1" id="KW-0472">Membrane</keyword>
<accession>A0A0F6TUW9</accession>
<dbReference type="OrthoDB" id="9052589at2"/>
<evidence type="ECO:0000313" key="3">
    <source>
        <dbReference type="EMBL" id="AKE58896.1"/>
    </source>
</evidence>
<dbReference type="HOGENOM" id="CLU_510599_0_0_6"/>
<dbReference type="PATRIC" id="fig|1261127.3.peg.2008"/>